<dbReference type="Gene3D" id="3.40.190.10">
    <property type="entry name" value="Periplasmic binding protein-like II"/>
    <property type="match status" value="2"/>
</dbReference>
<feature type="domain" description="SsuA/THI5-like" evidence="3">
    <location>
        <begin position="59"/>
        <end position="275"/>
    </location>
</feature>
<feature type="compositionally biased region" description="Basic and acidic residues" evidence="1">
    <location>
        <begin position="24"/>
        <end position="44"/>
    </location>
</feature>
<gene>
    <name evidence="4" type="ORF">K040078D81_17380</name>
</gene>
<feature type="signal peptide" evidence="2">
    <location>
        <begin position="1"/>
        <end position="22"/>
    </location>
</feature>
<comment type="caution">
    <text evidence="4">The sequence shown here is derived from an EMBL/GenBank/DDBJ whole genome shotgun (WGS) entry which is preliminary data.</text>
</comment>
<dbReference type="PANTHER" id="PTHR31528:SF3">
    <property type="entry name" value="THIAMINE BIOSYNTHESIS PROTEIN HI_0357-RELATED"/>
    <property type="match status" value="1"/>
</dbReference>
<evidence type="ECO:0000313" key="5">
    <source>
        <dbReference type="Proteomes" id="UP001600943"/>
    </source>
</evidence>
<dbReference type="SUPFAM" id="SSF53850">
    <property type="entry name" value="Periplasmic binding protein-like II"/>
    <property type="match status" value="1"/>
</dbReference>
<organism evidence="4 5">
    <name type="scientific">Blautia hominis</name>
    <dbReference type="NCBI Taxonomy" id="2025493"/>
    <lineage>
        <taxon>Bacteria</taxon>
        <taxon>Bacillati</taxon>
        <taxon>Bacillota</taxon>
        <taxon>Clostridia</taxon>
        <taxon>Lachnospirales</taxon>
        <taxon>Lachnospiraceae</taxon>
        <taxon>Blautia</taxon>
    </lineage>
</organism>
<feature type="chain" id="PRO_5047203830" evidence="2">
    <location>
        <begin position="23"/>
        <end position="347"/>
    </location>
</feature>
<dbReference type="Pfam" id="PF09084">
    <property type="entry name" value="NMT1"/>
    <property type="match status" value="1"/>
</dbReference>
<dbReference type="InterPro" id="IPR027939">
    <property type="entry name" value="NMT1/THI5"/>
</dbReference>
<evidence type="ECO:0000256" key="1">
    <source>
        <dbReference type="SAM" id="MobiDB-lite"/>
    </source>
</evidence>
<proteinExistence type="predicted"/>
<keyword evidence="5" id="KW-1185">Reference proteome</keyword>
<evidence type="ECO:0000313" key="4">
    <source>
        <dbReference type="EMBL" id="GAA6407621.1"/>
    </source>
</evidence>
<dbReference type="RefSeq" id="WP_095175278.1">
    <property type="nucleotide sequence ID" value="NZ_BAABYW010000001.1"/>
</dbReference>
<dbReference type="InterPro" id="IPR015168">
    <property type="entry name" value="SsuA/THI5"/>
</dbReference>
<evidence type="ECO:0000259" key="3">
    <source>
        <dbReference type="Pfam" id="PF09084"/>
    </source>
</evidence>
<protein>
    <submittedName>
        <fullName evidence="4">ABC transporter substrate-binding protein</fullName>
    </submittedName>
</protein>
<dbReference type="Proteomes" id="UP001600943">
    <property type="component" value="Unassembled WGS sequence"/>
</dbReference>
<feature type="region of interest" description="Disordered" evidence="1">
    <location>
        <begin position="21"/>
        <end position="44"/>
    </location>
</feature>
<evidence type="ECO:0000256" key="2">
    <source>
        <dbReference type="SAM" id="SignalP"/>
    </source>
</evidence>
<reference evidence="4 5" key="1">
    <citation type="submission" date="2024-04" db="EMBL/GenBank/DDBJ databases">
        <title>Defined microbial consortia suppress multidrug-resistant proinflammatory Enterobacteriaceae via ecological control.</title>
        <authorList>
            <person name="Furuichi M."/>
            <person name="Kawaguchi T."/>
            <person name="Pust M."/>
            <person name="Yasuma K."/>
            <person name="Plichta D."/>
            <person name="Hasegawa N."/>
            <person name="Ohya T."/>
            <person name="Bhattarai S."/>
            <person name="Sasajima S."/>
            <person name="Aoto Y."/>
            <person name="Tuganbaev T."/>
            <person name="Yaginuma M."/>
            <person name="Ueda M."/>
            <person name="Okahashi N."/>
            <person name="Amafuji K."/>
            <person name="Kiridooshi Y."/>
            <person name="Sugita K."/>
            <person name="Strazar M."/>
            <person name="Skelly A."/>
            <person name="Suda W."/>
            <person name="Hattori M."/>
            <person name="Nakamoto N."/>
            <person name="Caballero S."/>
            <person name="Norman J."/>
            <person name="Olle B."/>
            <person name="Tanoue T."/>
            <person name="Arita M."/>
            <person name="Bucci V."/>
            <person name="Atarashi K."/>
            <person name="Xavier R."/>
            <person name="Honda K."/>
        </authorList>
    </citation>
    <scope>NUCLEOTIDE SEQUENCE [LARGE SCALE GENOMIC DNA]</scope>
    <source>
        <strain evidence="5">k04-0078-D8-1</strain>
    </source>
</reference>
<keyword evidence="2" id="KW-0732">Signal</keyword>
<accession>A0ABQ0B842</accession>
<dbReference type="PROSITE" id="PS51257">
    <property type="entry name" value="PROKAR_LIPOPROTEIN"/>
    <property type="match status" value="1"/>
</dbReference>
<dbReference type="EMBL" id="BAABYW010000001">
    <property type="protein sequence ID" value="GAA6407621.1"/>
    <property type="molecule type" value="Genomic_DNA"/>
</dbReference>
<name>A0ABQ0B842_9FIRM</name>
<sequence>MKKKILAAFLAVCMLTSMTACGSSEDKGNKDSAAENTGDKDSGSEELEKLTFVLDWTPNTNHTGLYVAKEKGYFEKEGLDVEIVQPPEDGADALVASGKAQFGVSFQDSMAPGVAGENALPSTAVAALIQHNTSGIISRKGEGLDTPKGLEGKKYATWDGPIEKAMVQNVVEKDGGDFSKVEMIPSTVTDEVSALKSKSVDAIWIFYAWAGIATEVADLETDYFAFKDINPVFDYYTPVVIANNDFLEKEPDTAKAFLRALKQGYEEAIEDPDGAADILLEASPELDEKLVKASQEYLKDQYKAEVGQWGYIDPARWNAFYSWLNESGLSEAEIPENAGFSNDYLPE</sequence>
<dbReference type="PANTHER" id="PTHR31528">
    <property type="entry name" value="4-AMINO-5-HYDROXYMETHYL-2-METHYLPYRIMIDINE PHOSPHATE SYNTHASE THI11-RELATED"/>
    <property type="match status" value="1"/>
</dbReference>